<name>A0A1X2L4B1_9MYCO</name>
<comment type="caution">
    <text evidence="1">The sequence shown here is derived from an EMBL/GenBank/DDBJ whole genome shotgun (WGS) entry which is preliminary data.</text>
</comment>
<accession>A0A1X2L4B1</accession>
<sequence>MTIQHQPLVRAWDLPLDEQQQVREFARKYNTEIDSVYLKIQSKCPVTGPTKYLNKKDVQTLINDHYELSKSALRRLNAMTIAQALYR</sequence>
<proteinExistence type="predicted"/>
<keyword evidence="2" id="KW-1185">Reference proteome</keyword>
<dbReference type="EMBL" id="NCXM01000009">
    <property type="protein sequence ID" value="OSC28824.1"/>
    <property type="molecule type" value="Genomic_DNA"/>
</dbReference>
<dbReference type="Proteomes" id="UP000242320">
    <property type="component" value="Unassembled WGS sequence"/>
</dbReference>
<protein>
    <submittedName>
        <fullName evidence="1">Uncharacterized protein</fullName>
    </submittedName>
</protein>
<reference evidence="1 2" key="1">
    <citation type="submission" date="2017-04" db="EMBL/GenBank/DDBJ databases">
        <title>The new phylogeny of genus Mycobacterium.</title>
        <authorList>
            <person name="Tortoli E."/>
            <person name="Trovato A."/>
            <person name="Cirillo D.M."/>
        </authorList>
    </citation>
    <scope>NUCLEOTIDE SEQUENCE [LARGE SCALE GENOMIC DNA]</scope>
    <source>
        <strain evidence="1 2">DSM 45247</strain>
    </source>
</reference>
<organism evidence="1 2">
    <name type="scientific">Mycolicibacterium vulneris</name>
    <dbReference type="NCBI Taxonomy" id="547163"/>
    <lineage>
        <taxon>Bacteria</taxon>
        <taxon>Bacillati</taxon>
        <taxon>Actinomycetota</taxon>
        <taxon>Actinomycetes</taxon>
        <taxon>Mycobacteriales</taxon>
        <taxon>Mycobacteriaceae</taxon>
        <taxon>Mycolicibacterium</taxon>
    </lineage>
</organism>
<dbReference type="RefSeq" id="WP_085289794.1">
    <property type="nucleotide sequence ID" value="NZ_NCXM01000009.1"/>
</dbReference>
<gene>
    <name evidence="1" type="ORF">B8W69_10660</name>
</gene>
<evidence type="ECO:0000313" key="2">
    <source>
        <dbReference type="Proteomes" id="UP000242320"/>
    </source>
</evidence>
<evidence type="ECO:0000313" key="1">
    <source>
        <dbReference type="EMBL" id="OSC28824.1"/>
    </source>
</evidence>
<dbReference type="AlphaFoldDB" id="A0A1X2L4B1"/>